<dbReference type="GO" id="GO:0042626">
    <property type="term" value="F:ATPase-coupled transmembrane transporter activity"/>
    <property type="evidence" value="ECO:0007669"/>
    <property type="project" value="TreeGrafter"/>
</dbReference>
<evidence type="ECO:0000256" key="4">
    <source>
        <dbReference type="ARBA" id="ARBA00022840"/>
    </source>
</evidence>
<dbReference type="RefSeq" id="WP_200361150.1">
    <property type="nucleotide sequence ID" value="NZ_CP066884.1"/>
</dbReference>
<dbReference type="Pfam" id="PF00005">
    <property type="entry name" value="ABC_tran"/>
    <property type="match status" value="1"/>
</dbReference>
<dbReference type="SMART" id="SM00382">
    <property type="entry name" value="AAA"/>
    <property type="match status" value="1"/>
</dbReference>
<gene>
    <name evidence="6" type="ORF">JGZ15_03165</name>
</gene>
<keyword evidence="2" id="KW-0813">Transport</keyword>
<dbReference type="PANTHER" id="PTHR43553">
    <property type="entry name" value="HEAVY METAL TRANSPORTER"/>
    <property type="match status" value="1"/>
</dbReference>
<dbReference type="AlphaFoldDB" id="A0A7T7NZ37"/>
<dbReference type="GO" id="GO:0005524">
    <property type="term" value="F:ATP binding"/>
    <property type="evidence" value="ECO:0007669"/>
    <property type="project" value="UniProtKB-KW"/>
</dbReference>
<dbReference type="InterPro" id="IPR003593">
    <property type="entry name" value="AAA+_ATPase"/>
</dbReference>
<dbReference type="SUPFAM" id="SSF52540">
    <property type="entry name" value="P-loop containing nucleoside triphosphate hydrolases"/>
    <property type="match status" value="1"/>
</dbReference>
<evidence type="ECO:0000259" key="5">
    <source>
        <dbReference type="PROSITE" id="PS50893"/>
    </source>
</evidence>
<evidence type="ECO:0000256" key="1">
    <source>
        <dbReference type="ARBA" id="ARBA00005417"/>
    </source>
</evidence>
<dbReference type="Proteomes" id="UP000595859">
    <property type="component" value="Chromosome"/>
</dbReference>
<proteinExistence type="inferred from homology"/>
<comment type="similarity">
    <text evidence="1">Belongs to the ABC transporter superfamily.</text>
</comment>
<dbReference type="GO" id="GO:0043190">
    <property type="term" value="C:ATP-binding cassette (ABC) transporter complex"/>
    <property type="evidence" value="ECO:0007669"/>
    <property type="project" value="TreeGrafter"/>
</dbReference>
<name>A0A7T7NZ37_STAPS</name>
<dbReference type="Gene3D" id="3.40.50.300">
    <property type="entry name" value="P-loop containing nucleotide triphosphate hydrolases"/>
    <property type="match status" value="1"/>
</dbReference>
<dbReference type="InterPro" id="IPR050095">
    <property type="entry name" value="ECF_ABC_transporter_ATP-bd"/>
</dbReference>
<protein>
    <submittedName>
        <fullName evidence="6">ATP-binding cassette domain-containing protein</fullName>
    </submittedName>
</protein>
<evidence type="ECO:0000313" key="7">
    <source>
        <dbReference type="Proteomes" id="UP000595859"/>
    </source>
</evidence>
<sequence length="260" mass="29282">MLFSIQQGAKRKSGRTLLSDINWQVNEGECWLVYGLNGAGKTTLLNMINAYDFLTAGEIQLFGMVPGQRGYSAHHVREHIGYVSGLLRDRFSAGEIVRDVVLSGIFKSVGLYEQPTETQVALAREMLALLNMQAFETQYFGLLSTGEQRQRVLFARALMNEPSLLILDEPANGLDFVGREQLMATLSQIRQHFPQTAVIYVSHFIEEVTEDFTHALLLKQGTIQNQGRIEAVLTNHTLSQLFDIPVALYQHHGRYQIVKV</sequence>
<dbReference type="PROSITE" id="PS50893">
    <property type="entry name" value="ABC_TRANSPORTER_2"/>
    <property type="match status" value="1"/>
</dbReference>
<keyword evidence="4 6" id="KW-0067">ATP-binding</keyword>
<dbReference type="PANTHER" id="PTHR43553:SF3">
    <property type="entry name" value="ABC TRANSPORTER ATP-BINDING PROTEIN MODF"/>
    <property type="match status" value="1"/>
</dbReference>
<dbReference type="GO" id="GO:0016887">
    <property type="term" value="F:ATP hydrolysis activity"/>
    <property type="evidence" value="ECO:0007669"/>
    <property type="project" value="InterPro"/>
</dbReference>
<dbReference type="InterPro" id="IPR003439">
    <property type="entry name" value="ABC_transporter-like_ATP-bd"/>
</dbReference>
<dbReference type="EMBL" id="CP066884">
    <property type="protein sequence ID" value="QQM98673.1"/>
    <property type="molecule type" value="Genomic_DNA"/>
</dbReference>
<evidence type="ECO:0000313" key="6">
    <source>
        <dbReference type="EMBL" id="QQM98673.1"/>
    </source>
</evidence>
<dbReference type="InterPro" id="IPR027417">
    <property type="entry name" value="P-loop_NTPase"/>
</dbReference>
<organism evidence="6 7">
    <name type="scientific">Staphylococcus pseudintermedius</name>
    <dbReference type="NCBI Taxonomy" id="283734"/>
    <lineage>
        <taxon>Bacteria</taxon>
        <taxon>Bacillati</taxon>
        <taxon>Bacillota</taxon>
        <taxon>Bacilli</taxon>
        <taxon>Bacillales</taxon>
        <taxon>Staphylococcaceae</taxon>
        <taxon>Staphylococcus</taxon>
        <taxon>Staphylococcus intermedius group</taxon>
    </lineage>
</organism>
<feature type="domain" description="ABC transporter" evidence="5">
    <location>
        <begin position="3"/>
        <end position="245"/>
    </location>
</feature>
<reference evidence="6 7" key="1">
    <citation type="submission" date="2020-12" db="EMBL/GenBank/DDBJ databases">
        <title>Whole genome sequencing and de novo assembly of Staphylococcus pseudintermedius: a novel pangenome approach to unravel pathogenesis of canine pyoderma.</title>
        <authorList>
            <person name="Ferrer L."/>
            <person name="Perez D."/>
            <person name="Fonticoba R."/>
            <person name="Vines J."/>
            <person name="Fabregas N."/>
            <person name="Madronero S."/>
            <person name="Meroni G."/>
            <person name="Martino P."/>
            <person name="Martinez S."/>
            <person name="Cusco A."/>
            <person name="Migura L."/>
            <person name="Francino O."/>
        </authorList>
    </citation>
    <scope>NUCLEOTIDE SEQUENCE [LARGE SCALE GENOMIC DNA]</scope>
    <source>
        <strain evidence="6 7">HSP080</strain>
    </source>
</reference>
<evidence type="ECO:0000256" key="3">
    <source>
        <dbReference type="ARBA" id="ARBA00022741"/>
    </source>
</evidence>
<accession>A0A7T7NZ37</accession>
<keyword evidence="3" id="KW-0547">Nucleotide-binding</keyword>
<evidence type="ECO:0000256" key="2">
    <source>
        <dbReference type="ARBA" id="ARBA00022448"/>
    </source>
</evidence>